<accession>A0A645FJP6</accession>
<gene>
    <name evidence="2" type="ORF">SDC9_161954</name>
</gene>
<protein>
    <recommendedName>
        <fullName evidence="1">Alpha/beta hydrolase fold-3 domain-containing protein</fullName>
    </recommendedName>
</protein>
<dbReference type="AlphaFoldDB" id="A0A645FJP6"/>
<organism evidence="2">
    <name type="scientific">bioreactor metagenome</name>
    <dbReference type="NCBI Taxonomy" id="1076179"/>
    <lineage>
        <taxon>unclassified sequences</taxon>
        <taxon>metagenomes</taxon>
        <taxon>ecological metagenomes</taxon>
    </lineage>
</organism>
<proteinExistence type="predicted"/>
<dbReference type="Pfam" id="PF07859">
    <property type="entry name" value="Abhydrolase_3"/>
    <property type="match status" value="1"/>
</dbReference>
<dbReference type="InterPro" id="IPR013094">
    <property type="entry name" value="AB_hydrolase_3"/>
</dbReference>
<dbReference type="EMBL" id="VSSQ01061266">
    <property type="protein sequence ID" value="MPN14627.1"/>
    <property type="molecule type" value="Genomic_DNA"/>
</dbReference>
<sequence>MSLRRLQFFASCSTDEPANPLSSPLFGDLLDFPESLLFVGGDEIMRDDAVQLYEKLLASGCKSALTVAPAMWHVYVLYGMKDRRQDMDAICAFIRGLAQ</sequence>
<evidence type="ECO:0000259" key="1">
    <source>
        <dbReference type="Pfam" id="PF07859"/>
    </source>
</evidence>
<feature type="domain" description="Alpha/beta hydrolase fold-3" evidence="1">
    <location>
        <begin position="13"/>
        <end position="76"/>
    </location>
</feature>
<name>A0A645FJP6_9ZZZZ</name>
<dbReference type="InterPro" id="IPR029058">
    <property type="entry name" value="AB_hydrolase_fold"/>
</dbReference>
<comment type="caution">
    <text evidence="2">The sequence shown here is derived from an EMBL/GenBank/DDBJ whole genome shotgun (WGS) entry which is preliminary data.</text>
</comment>
<reference evidence="2" key="1">
    <citation type="submission" date="2019-08" db="EMBL/GenBank/DDBJ databases">
        <authorList>
            <person name="Kucharzyk K."/>
            <person name="Murdoch R.W."/>
            <person name="Higgins S."/>
            <person name="Loffler F."/>
        </authorList>
    </citation>
    <scope>NUCLEOTIDE SEQUENCE</scope>
</reference>
<evidence type="ECO:0000313" key="2">
    <source>
        <dbReference type="EMBL" id="MPN14627.1"/>
    </source>
</evidence>
<dbReference type="Gene3D" id="3.40.50.1820">
    <property type="entry name" value="alpha/beta hydrolase"/>
    <property type="match status" value="1"/>
</dbReference>
<dbReference type="SUPFAM" id="SSF53474">
    <property type="entry name" value="alpha/beta-Hydrolases"/>
    <property type="match status" value="1"/>
</dbReference>
<dbReference type="GO" id="GO:0016787">
    <property type="term" value="F:hydrolase activity"/>
    <property type="evidence" value="ECO:0007669"/>
    <property type="project" value="InterPro"/>
</dbReference>